<dbReference type="InterPro" id="IPR050747">
    <property type="entry name" value="Mitochondrial_chaperone_BCS1"/>
</dbReference>
<dbReference type="InterPro" id="IPR014851">
    <property type="entry name" value="BCS1_N"/>
</dbReference>
<keyword evidence="5" id="KW-0999">Mitochondrion inner membrane</keyword>
<evidence type="ECO:0000313" key="15">
    <source>
        <dbReference type="EMBL" id="KAJ7351520.1"/>
    </source>
</evidence>
<dbReference type="InterPro" id="IPR003959">
    <property type="entry name" value="ATPase_AAA_core"/>
</dbReference>
<dbReference type="Pfam" id="PF08740">
    <property type="entry name" value="BCS1_N"/>
    <property type="match status" value="1"/>
</dbReference>
<dbReference type="SMART" id="SM00382">
    <property type="entry name" value="AAA"/>
    <property type="match status" value="1"/>
</dbReference>
<evidence type="ECO:0000256" key="10">
    <source>
        <dbReference type="ARBA" id="ARBA00023136"/>
    </source>
</evidence>
<dbReference type="SMART" id="SM01024">
    <property type="entry name" value="BCS1_N"/>
    <property type="match status" value="1"/>
</dbReference>
<feature type="region of interest" description="Disordered" evidence="12">
    <location>
        <begin position="617"/>
        <end position="637"/>
    </location>
</feature>
<dbReference type="Proteomes" id="UP001218218">
    <property type="component" value="Unassembled WGS sequence"/>
</dbReference>
<gene>
    <name evidence="15" type="ORF">DFH08DRAFT_740982</name>
</gene>
<protein>
    <submittedName>
        <fullName evidence="15">P-loop containing nucleoside triphosphate hydrolase protein</fullName>
    </submittedName>
</protein>
<name>A0AAD7A7V5_9AGAR</name>
<feature type="domain" description="AAA+ ATPase" evidence="13">
    <location>
        <begin position="282"/>
        <end position="438"/>
    </location>
</feature>
<feature type="compositionally biased region" description="Basic and acidic residues" evidence="12">
    <location>
        <begin position="527"/>
        <end position="539"/>
    </location>
</feature>
<dbReference type="Pfam" id="PF00004">
    <property type="entry name" value="AAA"/>
    <property type="match status" value="1"/>
</dbReference>
<keyword evidence="3" id="KW-0812">Transmembrane</keyword>
<feature type="domain" description="BCS1 N-terminal" evidence="14">
    <location>
        <begin position="56"/>
        <end position="251"/>
    </location>
</feature>
<feature type="compositionally biased region" description="Basic and acidic residues" evidence="12">
    <location>
        <begin position="626"/>
        <end position="637"/>
    </location>
</feature>
<accession>A0AAD7A7V5</accession>
<comment type="subcellular location">
    <subcellularLocation>
        <location evidence="1">Mitochondrion inner membrane</location>
        <topology evidence="1">Single-pass membrane protein</topology>
    </subcellularLocation>
</comment>
<keyword evidence="6 15" id="KW-0378">Hydrolase</keyword>
<evidence type="ECO:0000259" key="13">
    <source>
        <dbReference type="SMART" id="SM00382"/>
    </source>
</evidence>
<evidence type="ECO:0000256" key="8">
    <source>
        <dbReference type="ARBA" id="ARBA00022989"/>
    </source>
</evidence>
<evidence type="ECO:0000256" key="3">
    <source>
        <dbReference type="ARBA" id="ARBA00022692"/>
    </source>
</evidence>
<evidence type="ECO:0000256" key="5">
    <source>
        <dbReference type="ARBA" id="ARBA00022792"/>
    </source>
</evidence>
<proteinExistence type="inferred from homology"/>
<comment type="similarity">
    <text evidence="2">Belongs to the AAA ATPase family. BCS1 subfamily.</text>
</comment>
<comment type="caution">
    <text evidence="15">The sequence shown here is derived from an EMBL/GenBank/DDBJ whole genome shotgun (WGS) entry which is preliminary data.</text>
</comment>
<dbReference type="GO" id="GO:0016887">
    <property type="term" value="F:ATP hydrolysis activity"/>
    <property type="evidence" value="ECO:0007669"/>
    <property type="project" value="InterPro"/>
</dbReference>
<feature type="region of interest" description="Disordered" evidence="12">
    <location>
        <begin position="527"/>
        <end position="547"/>
    </location>
</feature>
<evidence type="ECO:0000256" key="4">
    <source>
        <dbReference type="ARBA" id="ARBA00022741"/>
    </source>
</evidence>
<dbReference type="GO" id="GO:0005524">
    <property type="term" value="F:ATP binding"/>
    <property type="evidence" value="ECO:0007669"/>
    <property type="project" value="UniProtKB-KW"/>
</dbReference>
<evidence type="ECO:0000256" key="2">
    <source>
        <dbReference type="ARBA" id="ARBA00007448"/>
    </source>
</evidence>
<dbReference type="Pfam" id="PF25426">
    <property type="entry name" value="AAA_lid_BCS1"/>
    <property type="match status" value="1"/>
</dbReference>
<evidence type="ECO:0000256" key="9">
    <source>
        <dbReference type="ARBA" id="ARBA00023128"/>
    </source>
</evidence>
<comment type="catalytic activity">
    <reaction evidence="11">
        <text>ATP + H2O = ADP + phosphate + H(+)</text>
        <dbReference type="Rhea" id="RHEA:13065"/>
        <dbReference type="ChEBI" id="CHEBI:15377"/>
        <dbReference type="ChEBI" id="CHEBI:15378"/>
        <dbReference type="ChEBI" id="CHEBI:30616"/>
        <dbReference type="ChEBI" id="CHEBI:43474"/>
        <dbReference type="ChEBI" id="CHEBI:456216"/>
    </reaction>
    <physiologicalReaction direction="left-to-right" evidence="11">
        <dbReference type="Rhea" id="RHEA:13066"/>
    </physiologicalReaction>
</comment>
<dbReference type="GO" id="GO:0005743">
    <property type="term" value="C:mitochondrial inner membrane"/>
    <property type="evidence" value="ECO:0007669"/>
    <property type="project" value="UniProtKB-SubCell"/>
</dbReference>
<keyword evidence="4" id="KW-0547">Nucleotide-binding</keyword>
<keyword evidence="10" id="KW-0472">Membrane</keyword>
<sequence length="637" mass="69003">MSSLLYYLNKIRGSGPPTGKPPSPSGHVASSVGLSSFRDLIAVLSHSYVGSSLKLLVLGSVVETGRRLFMWLIERFAIKYCTTIRFMQGDPAHEWIVLFLNQENVWRRSREFTVSAANSQRKWAVRASTDTSLKAHAEYVPTYTQPQLFRWRGYWVEIKRTGNGGNEGSVGPYALPGRYGGYGGGGGGSISITVYTLDMNVLSDLVEDARMRYLEVNRPNVVIYLTDSPQFGPHQTWATVKHKIRRPLSSIILPPGALDALVADAQEFLGTENWYNEAGIPFRRGYLLYGPPGTGKTSTIYALAGALNLEIYSLSLASNFVDDSYLQRAASAIPKHGLFLIEDIDCAFPSREDEDELDELDPTTGAVMLPQMYRKAARRAGRAQRSAVTLSGLLNVIDGIGSEEGKLFFATTNHIDRLDAALLRPGRIDHKVQYELATGPQAHALFLRFFPEWRFPDVGAVSPSNSTEGTEEKKTETIPALADVFAAAVPPGEFSTAELQGYLQGHKARPVEAAHGVAVWVEQVRVERREREQREEERRRKAQEKRRAALAGAGVTVTVGAQGQPGVGALPGAPGVPGLNVSAGMSGQPGASAPVPVGNGHTSTPQVDATVTGNGEKVAPVVNGTHKGDEVKVNGAV</sequence>
<evidence type="ECO:0000256" key="11">
    <source>
        <dbReference type="ARBA" id="ARBA00048778"/>
    </source>
</evidence>
<reference evidence="15" key="1">
    <citation type="submission" date="2023-03" db="EMBL/GenBank/DDBJ databases">
        <title>Massive genome expansion in bonnet fungi (Mycena s.s.) driven by repeated elements and novel gene families across ecological guilds.</title>
        <authorList>
            <consortium name="Lawrence Berkeley National Laboratory"/>
            <person name="Harder C.B."/>
            <person name="Miyauchi S."/>
            <person name="Viragh M."/>
            <person name="Kuo A."/>
            <person name="Thoen E."/>
            <person name="Andreopoulos B."/>
            <person name="Lu D."/>
            <person name="Skrede I."/>
            <person name="Drula E."/>
            <person name="Henrissat B."/>
            <person name="Morin E."/>
            <person name="Kohler A."/>
            <person name="Barry K."/>
            <person name="LaButti K."/>
            <person name="Morin E."/>
            <person name="Salamov A."/>
            <person name="Lipzen A."/>
            <person name="Mereny Z."/>
            <person name="Hegedus B."/>
            <person name="Baldrian P."/>
            <person name="Stursova M."/>
            <person name="Weitz H."/>
            <person name="Taylor A."/>
            <person name="Grigoriev I.V."/>
            <person name="Nagy L.G."/>
            <person name="Martin F."/>
            <person name="Kauserud H."/>
        </authorList>
    </citation>
    <scope>NUCLEOTIDE SEQUENCE</scope>
    <source>
        <strain evidence="15">CBHHK002</strain>
    </source>
</reference>
<dbReference type="Gene3D" id="3.40.50.300">
    <property type="entry name" value="P-loop containing nucleotide triphosphate hydrolases"/>
    <property type="match status" value="1"/>
</dbReference>
<evidence type="ECO:0000313" key="16">
    <source>
        <dbReference type="Proteomes" id="UP001218218"/>
    </source>
</evidence>
<dbReference type="EMBL" id="JARIHO010000013">
    <property type="protein sequence ID" value="KAJ7351520.1"/>
    <property type="molecule type" value="Genomic_DNA"/>
</dbReference>
<dbReference type="SUPFAM" id="SSF52540">
    <property type="entry name" value="P-loop containing nucleoside triphosphate hydrolases"/>
    <property type="match status" value="1"/>
</dbReference>
<keyword evidence="8" id="KW-1133">Transmembrane helix</keyword>
<evidence type="ECO:0000256" key="1">
    <source>
        <dbReference type="ARBA" id="ARBA00004434"/>
    </source>
</evidence>
<dbReference type="InterPro" id="IPR027417">
    <property type="entry name" value="P-loop_NTPase"/>
</dbReference>
<keyword evidence="16" id="KW-1185">Reference proteome</keyword>
<organism evidence="15 16">
    <name type="scientific">Mycena albidolilacea</name>
    <dbReference type="NCBI Taxonomy" id="1033008"/>
    <lineage>
        <taxon>Eukaryota</taxon>
        <taxon>Fungi</taxon>
        <taxon>Dikarya</taxon>
        <taxon>Basidiomycota</taxon>
        <taxon>Agaricomycotina</taxon>
        <taxon>Agaricomycetes</taxon>
        <taxon>Agaricomycetidae</taxon>
        <taxon>Agaricales</taxon>
        <taxon>Marasmiineae</taxon>
        <taxon>Mycenaceae</taxon>
        <taxon>Mycena</taxon>
    </lineage>
</organism>
<keyword evidence="9" id="KW-0496">Mitochondrion</keyword>
<dbReference type="AlphaFoldDB" id="A0AAD7A7V5"/>
<keyword evidence="7" id="KW-0067">ATP-binding</keyword>
<evidence type="ECO:0000256" key="6">
    <source>
        <dbReference type="ARBA" id="ARBA00022801"/>
    </source>
</evidence>
<evidence type="ECO:0000256" key="7">
    <source>
        <dbReference type="ARBA" id="ARBA00022840"/>
    </source>
</evidence>
<dbReference type="PANTHER" id="PTHR23070">
    <property type="entry name" value="BCS1 AAA-TYPE ATPASE"/>
    <property type="match status" value="1"/>
</dbReference>
<dbReference type="InterPro" id="IPR003593">
    <property type="entry name" value="AAA+_ATPase"/>
</dbReference>
<evidence type="ECO:0000259" key="14">
    <source>
        <dbReference type="SMART" id="SM01024"/>
    </source>
</evidence>
<dbReference type="InterPro" id="IPR057495">
    <property type="entry name" value="AAA_lid_BCS1"/>
</dbReference>
<evidence type="ECO:0000256" key="12">
    <source>
        <dbReference type="SAM" id="MobiDB-lite"/>
    </source>
</evidence>